<keyword evidence="3" id="KW-0560">Oxidoreductase</keyword>
<dbReference type="Proteomes" id="UP000188929">
    <property type="component" value="Unassembled WGS sequence"/>
</dbReference>
<evidence type="ECO:0000256" key="2">
    <source>
        <dbReference type="ARBA" id="ARBA00022857"/>
    </source>
</evidence>
<dbReference type="GO" id="GO:0016616">
    <property type="term" value="F:oxidoreductase activity, acting on the CH-OH group of donors, NAD or NADP as acceptor"/>
    <property type="evidence" value="ECO:0007669"/>
    <property type="project" value="InterPro"/>
</dbReference>
<dbReference type="CDD" id="cd05324">
    <property type="entry name" value="carb_red_PTCR-like_SDR_c"/>
    <property type="match status" value="1"/>
</dbReference>
<keyword evidence="2" id="KW-0521">NADP</keyword>
<dbReference type="PANTHER" id="PTHR43490">
    <property type="entry name" value="(+)-NEOMENTHOL DEHYDROGENASE"/>
    <property type="match status" value="1"/>
</dbReference>
<dbReference type="PANTHER" id="PTHR43490:SF99">
    <property type="entry name" value="SHORT-CHAIN DEHYDROGENASE_REDUCTASE"/>
    <property type="match status" value="1"/>
</dbReference>
<dbReference type="EMBL" id="MOMC01000046">
    <property type="protein sequence ID" value="ONH27292.1"/>
    <property type="molecule type" value="Genomic_DNA"/>
</dbReference>
<dbReference type="InterPro" id="IPR045313">
    <property type="entry name" value="CBR1-like"/>
</dbReference>
<dbReference type="STRING" id="1834516.BL253_22285"/>
<evidence type="ECO:0000256" key="3">
    <source>
        <dbReference type="ARBA" id="ARBA00023002"/>
    </source>
</evidence>
<dbReference type="InterPro" id="IPR002347">
    <property type="entry name" value="SDR_fam"/>
</dbReference>
<sequence length="245" mass="26108">MSKIVLITGGNRGLGFSTARALARSGATVILGARDEAAARKAVDMLEEDGLTADWVELDVTSSASARTAAKIVRERYCRLDVLVNNAGILPEATDTVEHEFADTNIFRQTFETNTFGPVTVTENFLPLLRESVAGRIVNVSSTMGSLTDQNNSLSPYYSMLLPAYRSSKAALNSIAVELAKSLKDTPIKVTTVCPGFVQTDLTPINRQQAPLTADEAARIVVTAATLPADAESGTFIDANGPVAW</sequence>
<evidence type="ECO:0000313" key="6">
    <source>
        <dbReference type="Proteomes" id="UP000188929"/>
    </source>
</evidence>
<protein>
    <submittedName>
        <fullName evidence="5">Short-chain dehydrogenase</fullName>
    </submittedName>
</protein>
<dbReference type="Gene3D" id="3.40.50.720">
    <property type="entry name" value="NAD(P)-binding Rossmann-like Domain"/>
    <property type="match status" value="1"/>
</dbReference>
<evidence type="ECO:0000313" key="5">
    <source>
        <dbReference type="EMBL" id="ONH27292.1"/>
    </source>
</evidence>
<reference evidence="6" key="1">
    <citation type="submission" date="2016-10" db="EMBL/GenBank/DDBJ databases">
        <title>Frankia sp. NRRL B-16386 Genome sequencing.</title>
        <authorList>
            <person name="Ghodhbane-Gtari F."/>
            <person name="Swanson E."/>
            <person name="Gueddou A."/>
            <person name="Hezbri K."/>
            <person name="Ktari K."/>
            <person name="Nouioui I."/>
            <person name="Morris K."/>
            <person name="Simpson S."/>
            <person name="Abebe-Akele F."/>
            <person name="Thomas K."/>
            <person name="Gtari M."/>
            <person name="Tisa L.S."/>
        </authorList>
    </citation>
    <scope>NUCLEOTIDE SEQUENCE [LARGE SCALE GENOMIC DNA]</scope>
    <source>
        <strain evidence="6">NRRL B-16386</strain>
    </source>
</reference>
<proteinExistence type="inferred from homology"/>
<name>A0A1V2I7P5_9ACTN</name>
<comment type="caution">
    <text evidence="5">The sequence shown here is derived from an EMBL/GenBank/DDBJ whole genome shotgun (WGS) entry which is preliminary data.</text>
</comment>
<dbReference type="PRINTS" id="PR00080">
    <property type="entry name" value="SDRFAMILY"/>
</dbReference>
<comment type="similarity">
    <text evidence="1 4">Belongs to the short-chain dehydrogenases/reductases (SDR) family.</text>
</comment>
<dbReference type="Pfam" id="PF00106">
    <property type="entry name" value="adh_short"/>
    <property type="match status" value="1"/>
</dbReference>
<keyword evidence="6" id="KW-1185">Reference proteome</keyword>
<accession>A0A1V2I7P5</accession>
<organism evidence="5 6">
    <name type="scientific">Pseudofrankia asymbiotica</name>
    <dbReference type="NCBI Taxonomy" id="1834516"/>
    <lineage>
        <taxon>Bacteria</taxon>
        <taxon>Bacillati</taxon>
        <taxon>Actinomycetota</taxon>
        <taxon>Actinomycetes</taxon>
        <taxon>Frankiales</taxon>
        <taxon>Frankiaceae</taxon>
        <taxon>Pseudofrankia</taxon>
    </lineage>
</organism>
<dbReference type="AlphaFoldDB" id="A0A1V2I7P5"/>
<dbReference type="SUPFAM" id="SSF51735">
    <property type="entry name" value="NAD(P)-binding Rossmann-fold domains"/>
    <property type="match status" value="1"/>
</dbReference>
<dbReference type="RefSeq" id="WP_076819133.1">
    <property type="nucleotide sequence ID" value="NZ_MOMC01000046.1"/>
</dbReference>
<evidence type="ECO:0000256" key="4">
    <source>
        <dbReference type="RuleBase" id="RU000363"/>
    </source>
</evidence>
<evidence type="ECO:0000256" key="1">
    <source>
        <dbReference type="ARBA" id="ARBA00006484"/>
    </source>
</evidence>
<dbReference type="InterPro" id="IPR036291">
    <property type="entry name" value="NAD(P)-bd_dom_sf"/>
</dbReference>
<dbReference type="OrthoDB" id="9781117at2"/>
<dbReference type="PRINTS" id="PR00081">
    <property type="entry name" value="GDHRDH"/>
</dbReference>
<gene>
    <name evidence="5" type="ORF">BL253_22285</name>
</gene>